<keyword evidence="1" id="KW-0812">Transmembrane</keyword>
<protein>
    <submittedName>
        <fullName evidence="2">Variable surface protein</fullName>
    </submittedName>
</protein>
<organism evidence="2 3">
    <name type="scientific">Plasmodium gonderi</name>
    <dbReference type="NCBI Taxonomy" id="77519"/>
    <lineage>
        <taxon>Eukaryota</taxon>
        <taxon>Sar</taxon>
        <taxon>Alveolata</taxon>
        <taxon>Apicomplexa</taxon>
        <taxon>Aconoidasida</taxon>
        <taxon>Haemosporida</taxon>
        <taxon>Plasmodiidae</taxon>
        <taxon>Plasmodium</taxon>
        <taxon>Plasmodium (Plasmodium)</taxon>
    </lineage>
</organism>
<accession>A0A1Y1JNL9</accession>
<evidence type="ECO:0000256" key="1">
    <source>
        <dbReference type="SAM" id="Phobius"/>
    </source>
</evidence>
<dbReference type="Proteomes" id="UP000195521">
    <property type="component" value="Unassembled WGS sequence"/>
</dbReference>
<dbReference type="EMBL" id="BDQF01000162">
    <property type="protein sequence ID" value="GAW84186.1"/>
    <property type="molecule type" value="Genomic_DNA"/>
</dbReference>
<feature type="transmembrane region" description="Helical" evidence="1">
    <location>
        <begin position="289"/>
        <end position="309"/>
    </location>
</feature>
<gene>
    <name evidence="2" type="ORF">PGO_001590</name>
</gene>
<dbReference type="RefSeq" id="XP_028546775.1">
    <property type="nucleotide sequence ID" value="XM_028690974.1"/>
</dbReference>
<evidence type="ECO:0000313" key="2">
    <source>
        <dbReference type="EMBL" id="GAW84186.1"/>
    </source>
</evidence>
<name>A0A1Y1JNL9_PLAGO</name>
<sequence>MQNIMSEEFEFNGIFPECEEEYNKAQTAYPFSGIYLSLNNHIDRSCMEFINDDSKNYNCDLEGFFIHCRSLGRYLYHIQIRREVEKKKNCIYFGYLLKKLLSNLNCKNNEAIQAACNRINNPNNNYNIWSHVQNFRDICNEYNIDLDDTFDTLVKLENMVNKFDELRKHDNSLSITEARSSANEFKEMLKEFSGINVSRVNRSLNNLLDEYNVKYDEIMKRINEYDAPANRSDTTALQGSLELLSVVPPVPNKVTKGEFTEESRTEYVDSQAGLHLENMTQRSKILGRGMWAGIAVFIFAISIVIFILYKNIVFTLFYQCTPNGYKLKSCIRNLKSVRNKRSIERFYLRDSVEKEYKNFVDNKYGIAYSSAQHPRYSNNKDL</sequence>
<keyword evidence="3" id="KW-1185">Reference proteome</keyword>
<evidence type="ECO:0000313" key="3">
    <source>
        <dbReference type="Proteomes" id="UP000195521"/>
    </source>
</evidence>
<reference evidence="3" key="1">
    <citation type="submission" date="2017-04" db="EMBL/GenBank/DDBJ databases">
        <title>Plasmodium gonderi genome.</title>
        <authorList>
            <person name="Arisue N."/>
            <person name="Honma H."/>
            <person name="Kawai S."/>
            <person name="Tougan T."/>
            <person name="Tanabe K."/>
            <person name="Horii T."/>
        </authorList>
    </citation>
    <scope>NUCLEOTIDE SEQUENCE [LARGE SCALE GENOMIC DNA]</scope>
    <source>
        <strain evidence="3">ATCC 30045</strain>
    </source>
</reference>
<proteinExistence type="predicted"/>
<dbReference type="GeneID" id="39744994"/>
<comment type="caution">
    <text evidence="2">The sequence shown here is derived from an EMBL/GenBank/DDBJ whole genome shotgun (WGS) entry which is preliminary data.</text>
</comment>
<keyword evidence="1" id="KW-0472">Membrane</keyword>
<dbReference type="AlphaFoldDB" id="A0A1Y1JNL9"/>
<keyword evidence="1" id="KW-1133">Transmembrane helix</keyword>